<evidence type="ECO:0000313" key="2">
    <source>
        <dbReference type="Proteomes" id="UP000321230"/>
    </source>
</evidence>
<protein>
    <submittedName>
        <fullName evidence="1">Alpha/beta hydrolase</fullName>
    </submittedName>
</protein>
<dbReference type="GO" id="GO:0016787">
    <property type="term" value="F:hydrolase activity"/>
    <property type="evidence" value="ECO:0007669"/>
    <property type="project" value="UniProtKB-KW"/>
</dbReference>
<dbReference type="Proteomes" id="UP000321230">
    <property type="component" value="Unassembled WGS sequence"/>
</dbReference>
<accession>A0A511B2D1</accession>
<gene>
    <name evidence="1" type="ORF">GWA01_23800</name>
</gene>
<dbReference type="InterPro" id="IPR029058">
    <property type="entry name" value="AB_hydrolase_fold"/>
</dbReference>
<organism evidence="1 2">
    <name type="scientific">Gluconobacter wancherniae NBRC 103581</name>
    <dbReference type="NCBI Taxonomy" id="656744"/>
    <lineage>
        <taxon>Bacteria</taxon>
        <taxon>Pseudomonadati</taxon>
        <taxon>Pseudomonadota</taxon>
        <taxon>Alphaproteobacteria</taxon>
        <taxon>Acetobacterales</taxon>
        <taxon>Acetobacteraceae</taxon>
        <taxon>Gluconobacter</taxon>
    </lineage>
</organism>
<comment type="caution">
    <text evidence="1">The sequence shown here is derived from an EMBL/GenBank/DDBJ whole genome shotgun (WGS) entry which is preliminary data.</text>
</comment>
<name>A0A511B2D1_9PROT</name>
<dbReference type="EMBL" id="BJUZ01000004">
    <property type="protein sequence ID" value="GEK94610.1"/>
    <property type="molecule type" value="Genomic_DNA"/>
</dbReference>
<dbReference type="OrthoDB" id="7165362at2"/>
<dbReference type="RefSeq" id="WP_146798311.1">
    <property type="nucleotide sequence ID" value="NZ_BARC01000001.1"/>
</dbReference>
<sequence length="208" mass="23008">MISTLYCVHGWSFDQHFWEGIRPFLPGMSLICSDSGYFGSPFAPPLPEEPYLAVGHSAGVLSLLGRELPGCAGIVSFNGFARFVEGQDFPEGTPTRFLERMRVKVRRAPDTVLTDFRTTCGTAEPWPATPDSQRLSDGLIPLLTEDRRTEAERWGNRLHWLAGMNDPFGAARAMHSASGEMIEGGHLLPLNQPERCAAFIQRALHATH</sequence>
<proteinExistence type="predicted"/>
<dbReference type="AlphaFoldDB" id="A0A511B2D1"/>
<keyword evidence="2" id="KW-1185">Reference proteome</keyword>
<dbReference type="SUPFAM" id="SSF53474">
    <property type="entry name" value="alpha/beta-Hydrolases"/>
    <property type="match status" value="1"/>
</dbReference>
<reference evidence="1 2" key="1">
    <citation type="submission" date="2019-07" db="EMBL/GenBank/DDBJ databases">
        <title>Whole genome shotgun sequence of Gluconobacter wancherniae NBRC 103581.</title>
        <authorList>
            <person name="Hosoyama A."/>
            <person name="Uohara A."/>
            <person name="Ohji S."/>
            <person name="Ichikawa N."/>
        </authorList>
    </citation>
    <scope>NUCLEOTIDE SEQUENCE [LARGE SCALE GENOMIC DNA]</scope>
    <source>
        <strain evidence="1 2">NBRC 103581</strain>
    </source>
</reference>
<evidence type="ECO:0000313" key="1">
    <source>
        <dbReference type="EMBL" id="GEK94610.1"/>
    </source>
</evidence>
<keyword evidence="1" id="KW-0378">Hydrolase</keyword>
<dbReference type="Gene3D" id="3.40.50.1820">
    <property type="entry name" value="alpha/beta hydrolase"/>
    <property type="match status" value="1"/>
</dbReference>